<feature type="domain" description="Isochorismatase-like" evidence="2">
    <location>
        <begin position="33"/>
        <end position="218"/>
    </location>
</feature>
<dbReference type="InterPro" id="IPR050272">
    <property type="entry name" value="Isochorismatase-like_hydrls"/>
</dbReference>
<dbReference type="Proteomes" id="UP001632339">
    <property type="component" value="Unassembled WGS sequence"/>
</dbReference>
<evidence type="ECO:0000313" key="3">
    <source>
        <dbReference type="EMBL" id="MFN0296576.1"/>
    </source>
</evidence>
<evidence type="ECO:0000313" key="5">
    <source>
        <dbReference type="Proteomes" id="UP000243661"/>
    </source>
</evidence>
<proteinExistence type="predicted"/>
<dbReference type="PANTHER" id="PTHR43540">
    <property type="entry name" value="PEROXYUREIDOACRYLATE/UREIDOACRYLATE AMIDOHYDROLASE-RELATED"/>
    <property type="match status" value="1"/>
</dbReference>
<dbReference type="OrthoDB" id="9807387at2"/>
<dbReference type="Proteomes" id="UP000243661">
    <property type="component" value="Unassembled WGS sequence"/>
</dbReference>
<sequence length="229" mass="25597">MHKTMIYPEIRARYTKLKGGREFAFNEINPSKTAHLIVDMQNGFMLEGTPLEVPTARSIVKNINSITHTLREHGGLNIFLRFTTTTASEWSVYFESFQAESFSKAQVEAFSKDSHLHNLYKELDIQDQDLIVDKTRFSAFTQGSSNALEILKERGIDTVLISGTLTNCCCEATARDAQQLGFRVIFICDANAALSDYEHNTSINSLAALFADIRTTQQTVGLIFGEKAA</sequence>
<evidence type="ECO:0000256" key="1">
    <source>
        <dbReference type="ARBA" id="ARBA00022801"/>
    </source>
</evidence>
<dbReference type="InterPro" id="IPR000868">
    <property type="entry name" value="Isochorismatase-like_dom"/>
</dbReference>
<reference evidence="3 6" key="2">
    <citation type="submission" date="2024-12" db="EMBL/GenBank/DDBJ databases">
        <title>C001-4G Acinetobacter sp. assembled genome.</title>
        <authorList>
            <person name="D'Arcy K."/>
            <person name="Kingdon A.D.H."/>
            <person name="Breen A."/>
            <person name="Mckeown C."/>
            <person name="Allman E."/>
            <person name="Sharma P."/>
            <person name="Mcleman A."/>
            <person name="Roberts A.P."/>
        </authorList>
    </citation>
    <scope>NUCLEOTIDE SEQUENCE [LARGE SCALE GENOMIC DNA]</scope>
    <source>
        <strain evidence="3 6">C1-4G</strain>
    </source>
</reference>
<dbReference type="GO" id="GO:0016787">
    <property type="term" value="F:hydrolase activity"/>
    <property type="evidence" value="ECO:0007669"/>
    <property type="project" value="UniProtKB-KW"/>
</dbReference>
<keyword evidence="1 4" id="KW-0378">Hydrolase</keyword>
<keyword evidence="6" id="KW-1185">Reference proteome</keyword>
<dbReference type="Pfam" id="PF00857">
    <property type="entry name" value="Isochorismatase"/>
    <property type="match status" value="1"/>
</dbReference>
<protein>
    <submittedName>
        <fullName evidence="3">Cysteine hydrolase</fullName>
    </submittedName>
    <submittedName>
        <fullName evidence="4">Ureidoacrylate peracid hydrolase</fullName>
    </submittedName>
</protein>
<gene>
    <name evidence="3" type="ORF">ACKVE0_03380</name>
    <name evidence="4" type="ORF">GA0116959_10128</name>
</gene>
<dbReference type="SUPFAM" id="SSF52499">
    <property type="entry name" value="Isochorismatase-like hydrolases"/>
    <property type="match status" value="1"/>
</dbReference>
<evidence type="ECO:0000313" key="4">
    <source>
        <dbReference type="EMBL" id="SCC70696.1"/>
    </source>
</evidence>
<dbReference type="PANTHER" id="PTHR43540:SF6">
    <property type="entry name" value="ISOCHORISMATASE-LIKE DOMAIN-CONTAINING PROTEIN"/>
    <property type="match status" value="1"/>
</dbReference>
<dbReference type="EMBL" id="JBJXCW010000002">
    <property type="protein sequence ID" value="MFN0296576.1"/>
    <property type="molecule type" value="Genomic_DNA"/>
</dbReference>
<dbReference type="Gene3D" id="3.40.50.850">
    <property type="entry name" value="Isochorismatase-like"/>
    <property type="match status" value="1"/>
</dbReference>
<dbReference type="CDD" id="cd00431">
    <property type="entry name" value="cysteine_hydrolases"/>
    <property type="match status" value="1"/>
</dbReference>
<dbReference type="AlphaFoldDB" id="A0A1C4GRB7"/>
<dbReference type="EMBL" id="FMBK01000001">
    <property type="protein sequence ID" value="SCC70696.1"/>
    <property type="molecule type" value="Genomic_DNA"/>
</dbReference>
<evidence type="ECO:0000313" key="6">
    <source>
        <dbReference type="Proteomes" id="UP001632339"/>
    </source>
</evidence>
<evidence type="ECO:0000259" key="2">
    <source>
        <dbReference type="Pfam" id="PF00857"/>
    </source>
</evidence>
<dbReference type="InterPro" id="IPR036380">
    <property type="entry name" value="Isochorismatase-like_sf"/>
</dbReference>
<name>A0A1C4GRB7_9GAMM</name>
<dbReference type="RefSeq" id="WP_092717006.1">
    <property type="nucleotide sequence ID" value="NZ_FMBK01000001.1"/>
</dbReference>
<reference evidence="4 5" key="1">
    <citation type="submission" date="2016-08" db="EMBL/GenBank/DDBJ databases">
        <authorList>
            <person name="Seilhamer J.J."/>
        </authorList>
    </citation>
    <scope>NUCLEOTIDE SEQUENCE [LARGE SCALE GENOMIC DNA]</scope>
    <source>
        <strain evidence="4 5">ANC 4874</strain>
    </source>
</reference>
<accession>A0A1C4GRB7</accession>
<organism evidence="4 5">
    <name type="scientific">Acinetobacter albensis</name>
    <dbReference type="NCBI Taxonomy" id="1673609"/>
    <lineage>
        <taxon>Bacteria</taxon>
        <taxon>Pseudomonadati</taxon>
        <taxon>Pseudomonadota</taxon>
        <taxon>Gammaproteobacteria</taxon>
        <taxon>Moraxellales</taxon>
        <taxon>Moraxellaceae</taxon>
        <taxon>Acinetobacter</taxon>
    </lineage>
</organism>